<organism evidence="1 2">
    <name type="scientific">Hyunsoonleella aestuarii</name>
    <dbReference type="NCBI Taxonomy" id="912802"/>
    <lineage>
        <taxon>Bacteria</taxon>
        <taxon>Pseudomonadati</taxon>
        <taxon>Bacteroidota</taxon>
        <taxon>Flavobacteriia</taxon>
        <taxon>Flavobacteriales</taxon>
        <taxon>Flavobacteriaceae</taxon>
    </lineage>
</organism>
<name>A0ABP8EBB7_9FLAO</name>
<dbReference type="Pfam" id="PF11376">
    <property type="entry name" value="DUF3179"/>
    <property type="match status" value="1"/>
</dbReference>
<keyword evidence="2" id="KW-1185">Reference proteome</keyword>
<protein>
    <recommendedName>
        <fullName evidence="3">DUF3179 domain-containing protein</fullName>
    </recommendedName>
</protein>
<sequence length="318" mass="36462">MSNFKWIYLLSIIINLISCKETERKEVTKEIDNNSKTIKIVAQQRPFGEPLEIDMEVKNALENLAYANEEDIKIDSLDLVIGIPLENTQIAIPLKYMSAFEVANFKVESNILSITWCPIVGTARVFENDDDNSGLDFGYGLNKNNLLVVDRKTNTVWNQLSGKGILGELSGNKLKSISTIQSTWGFWKNKYPNTKTLMNKDTSNAVFPQFLDEIPHYNNWKPGDGRPKYEEFHQIETLGLGIDFGNSSIYFPFNILFKENSPIYFELEGFKFNVHFDKLGLTAWVENINGKMISSTIAYNWAWKSFYPKTIIYDNKAQ</sequence>
<accession>A0ABP8EBB7</accession>
<reference evidence="2" key="1">
    <citation type="journal article" date="2019" name="Int. J. Syst. Evol. Microbiol.">
        <title>The Global Catalogue of Microorganisms (GCM) 10K type strain sequencing project: providing services to taxonomists for standard genome sequencing and annotation.</title>
        <authorList>
            <consortium name="The Broad Institute Genomics Platform"/>
            <consortium name="The Broad Institute Genome Sequencing Center for Infectious Disease"/>
            <person name="Wu L."/>
            <person name="Ma J."/>
        </authorList>
    </citation>
    <scope>NUCLEOTIDE SEQUENCE [LARGE SCALE GENOMIC DNA]</scope>
    <source>
        <strain evidence="2">JCM 17452</strain>
    </source>
</reference>
<dbReference type="InterPro" id="IPR021516">
    <property type="entry name" value="DUF3179"/>
</dbReference>
<proteinExistence type="predicted"/>
<evidence type="ECO:0000313" key="2">
    <source>
        <dbReference type="Proteomes" id="UP001500027"/>
    </source>
</evidence>
<dbReference type="RefSeq" id="WP_139000588.1">
    <property type="nucleotide sequence ID" value="NZ_BAABAV010000001.1"/>
</dbReference>
<evidence type="ECO:0000313" key="1">
    <source>
        <dbReference type="EMBL" id="GAA4269505.1"/>
    </source>
</evidence>
<dbReference type="EMBL" id="BAABAV010000001">
    <property type="protein sequence ID" value="GAA4269505.1"/>
    <property type="molecule type" value="Genomic_DNA"/>
</dbReference>
<gene>
    <name evidence="1" type="ORF">GCM10022257_16060</name>
</gene>
<comment type="caution">
    <text evidence="1">The sequence shown here is derived from an EMBL/GenBank/DDBJ whole genome shotgun (WGS) entry which is preliminary data.</text>
</comment>
<evidence type="ECO:0008006" key="3">
    <source>
        <dbReference type="Google" id="ProtNLM"/>
    </source>
</evidence>
<dbReference type="Proteomes" id="UP001500027">
    <property type="component" value="Unassembled WGS sequence"/>
</dbReference>